<evidence type="ECO:0000313" key="2">
    <source>
        <dbReference type="EMBL" id="KRM87592.1"/>
    </source>
</evidence>
<gene>
    <name evidence="2" type="ORF">FD19_GL001105</name>
</gene>
<feature type="domain" description="EAL" evidence="1">
    <location>
        <begin position="1"/>
        <end position="96"/>
    </location>
</feature>
<organism evidence="2 3">
    <name type="scientific">Lacticaseibacillus thailandensis DSM 22698 = JCM 13996</name>
    <dbReference type="NCBI Taxonomy" id="1423810"/>
    <lineage>
        <taxon>Bacteria</taxon>
        <taxon>Bacillati</taxon>
        <taxon>Bacillota</taxon>
        <taxon>Bacilli</taxon>
        <taxon>Lactobacillales</taxon>
        <taxon>Lactobacillaceae</taxon>
        <taxon>Lacticaseibacillus</taxon>
    </lineage>
</organism>
<protein>
    <recommendedName>
        <fullName evidence="1">EAL domain-containing protein</fullName>
    </recommendedName>
</protein>
<dbReference type="Proteomes" id="UP000051789">
    <property type="component" value="Unassembled WGS sequence"/>
</dbReference>
<accession>A0A0R2C7H4</accession>
<dbReference type="STRING" id="1423810.FD19_GL001105"/>
<dbReference type="Gene3D" id="3.20.20.450">
    <property type="entry name" value="EAL domain"/>
    <property type="match status" value="1"/>
</dbReference>
<dbReference type="InterPro" id="IPR035919">
    <property type="entry name" value="EAL_sf"/>
</dbReference>
<dbReference type="InterPro" id="IPR001633">
    <property type="entry name" value="EAL_dom"/>
</dbReference>
<evidence type="ECO:0000259" key="1">
    <source>
        <dbReference type="PROSITE" id="PS50883"/>
    </source>
</evidence>
<dbReference type="EMBL" id="AYZK01000002">
    <property type="protein sequence ID" value="KRM87592.1"/>
    <property type="molecule type" value="Genomic_DNA"/>
</dbReference>
<comment type="caution">
    <text evidence="2">The sequence shown here is derived from an EMBL/GenBank/DDBJ whole genome shotgun (WGS) entry which is preliminary data.</text>
</comment>
<reference evidence="2 3" key="1">
    <citation type="journal article" date="2015" name="Genome Announc.">
        <title>Expanding the biotechnology potential of lactobacilli through comparative genomics of 213 strains and associated genera.</title>
        <authorList>
            <person name="Sun Z."/>
            <person name="Harris H.M."/>
            <person name="McCann A."/>
            <person name="Guo C."/>
            <person name="Argimon S."/>
            <person name="Zhang W."/>
            <person name="Yang X."/>
            <person name="Jeffery I.B."/>
            <person name="Cooney J.C."/>
            <person name="Kagawa T.F."/>
            <person name="Liu W."/>
            <person name="Song Y."/>
            <person name="Salvetti E."/>
            <person name="Wrobel A."/>
            <person name="Rasinkangas P."/>
            <person name="Parkhill J."/>
            <person name="Rea M.C."/>
            <person name="O'Sullivan O."/>
            <person name="Ritari J."/>
            <person name="Douillard F.P."/>
            <person name="Paul Ross R."/>
            <person name="Yang R."/>
            <person name="Briner A.E."/>
            <person name="Felis G.E."/>
            <person name="de Vos W.M."/>
            <person name="Barrangou R."/>
            <person name="Klaenhammer T.R."/>
            <person name="Caufield P.W."/>
            <person name="Cui Y."/>
            <person name="Zhang H."/>
            <person name="O'Toole P.W."/>
        </authorList>
    </citation>
    <scope>NUCLEOTIDE SEQUENCE [LARGE SCALE GENOMIC DNA]</scope>
    <source>
        <strain evidence="2 3">DSM 22698</strain>
    </source>
</reference>
<dbReference type="AlphaFoldDB" id="A0A0R2C7H4"/>
<dbReference type="PROSITE" id="PS50883">
    <property type="entry name" value="EAL"/>
    <property type="match status" value="1"/>
</dbReference>
<dbReference type="SUPFAM" id="SSF141868">
    <property type="entry name" value="EAL domain-like"/>
    <property type="match status" value="1"/>
</dbReference>
<keyword evidence="3" id="KW-1185">Reference proteome</keyword>
<dbReference type="PATRIC" id="fig|1423810.4.peg.1134"/>
<proteinExistence type="predicted"/>
<sequence length="96" mass="10754">MGTGANLPELVDALDPYVDEYKYALQNVRGTLTLEEVRAQVAYWVGRAQQAGHFFALEGIETPADLPLVREFQPQIVQGYYFGRPHPLTIAADFDL</sequence>
<evidence type="ECO:0000313" key="3">
    <source>
        <dbReference type="Proteomes" id="UP000051789"/>
    </source>
</evidence>
<name>A0A0R2C7H4_9LACO</name>